<name>A0ABQ7EZ81_BRACR</name>
<comment type="caution">
    <text evidence="2">The sequence shown here is derived from an EMBL/GenBank/DDBJ whole genome shotgun (WGS) entry which is preliminary data.</text>
</comment>
<gene>
    <name evidence="2" type="ORF">DY000_02049011</name>
</gene>
<proteinExistence type="predicted"/>
<accession>A0ABQ7EZ81</accession>
<evidence type="ECO:0000313" key="3">
    <source>
        <dbReference type="Proteomes" id="UP000266723"/>
    </source>
</evidence>
<evidence type="ECO:0000256" key="1">
    <source>
        <dbReference type="SAM" id="MobiDB-lite"/>
    </source>
</evidence>
<sequence>MANWTRLIQLAIGRVGSGRSNSPLGELDVGCPTHPMASWTWLIQLARCGGGYGTDDDGDYSGGDYGSGYRGTDGHRYGNNSGRLYQ</sequence>
<keyword evidence="3" id="KW-1185">Reference proteome</keyword>
<feature type="region of interest" description="Disordered" evidence="1">
    <location>
        <begin position="63"/>
        <end position="86"/>
    </location>
</feature>
<dbReference type="EMBL" id="QGKV02000297">
    <property type="protein sequence ID" value="KAF3608300.1"/>
    <property type="molecule type" value="Genomic_DNA"/>
</dbReference>
<reference evidence="2 3" key="1">
    <citation type="journal article" date="2020" name="BMC Genomics">
        <title>Intraspecific diversification of the crop wild relative Brassica cretica Lam. using demographic model selection.</title>
        <authorList>
            <person name="Kioukis A."/>
            <person name="Michalopoulou V.A."/>
            <person name="Briers L."/>
            <person name="Pirintsos S."/>
            <person name="Studholme D.J."/>
            <person name="Pavlidis P."/>
            <person name="Sarris P.F."/>
        </authorList>
    </citation>
    <scope>NUCLEOTIDE SEQUENCE [LARGE SCALE GENOMIC DNA]</scope>
    <source>
        <strain evidence="3">cv. PFS-1207/04</strain>
    </source>
</reference>
<protein>
    <submittedName>
        <fullName evidence="2">Uncharacterized protein</fullName>
    </submittedName>
</protein>
<dbReference type="Proteomes" id="UP000266723">
    <property type="component" value="Unassembled WGS sequence"/>
</dbReference>
<evidence type="ECO:0000313" key="2">
    <source>
        <dbReference type="EMBL" id="KAF3608300.1"/>
    </source>
</evidence>
<organism evidence="2 3">
    <name type="scientific">Brassica cretica</name>
    <name type="common">Mustard</name>
    <dbReference type="NCBI Taxonomy" id="69181"/>
    <lineage>
        <taxon>Eukaryota</taxon>
        <taxon>Viridiplantae</taxon>
        <taxon>Streptophyta</taxon>
        <taxon>Embryophyta</taxon>
        <taxon>Tracheophyta</taxon>
        <taxon>Spermatophyta</taxon>
        <taxon>Magnoliopsida</taxon>
        <taxon>eudicotyledons</taxon>
        <taxon>Gunneridae</taxon>
        <taxon>Pentapetalae</taxon>
        <taxon>rosids</taxon>
        <taxon>malvids</taxon>
        <taxon>Brassicales</taxon>
        <taxon>Brassicaceae</taxon>
        <taxon>Brassiceae</taxon>
        <taxon>Brassica</taxon>
    </lineage>
</organism>